<dbReference type="Gene3D" id="3.40.190.10">
    <property type="entry name" value="Periplasmic binding protein-like II"/>
    <property type="match status" value="2"/>
</dbReference>
<organism evidence="3 4">
    <name type="scientific">Ligilactobacillus pobuzihii</name>
    <dbReference type="NCBI Taxonomy" id="449659"/>
    <lineage>
        <taxon>Bacteria</taxon>
        <taxon>Bacillati</taxon>
        <taxon>Bacillota</taxon>
        <taxon>Bacilli</taxon>
        <taxon>Lactobacillales</taxon>
        <taxon>Lactobacillaceae</taxon>
        <taxon>Ligilactobacillus</taxon>
    </lineage>
</organism>
<dbReference type="InterPro" id="IPR001638">
    <property type="entry name" value="Solute-binding_3/MltF_N"/>
</dbReference>
<dbReference type="PANTHER" id="PTHR35936">
    <property type="entry name" value="MEMBRANE-BOUND LYTIC MUREIN TRANSGLYCOSYLASE F"/>
    <property type="match status" value="1"/>
</dbReference>
<dbReference type="SUPFAM" id="SSF53850">
    <property type="entry name" value="Periplasmic binding protein-like II"/>
    <property type="match status" value="1"/>
</dbReference>
<dbReference type="Pfam" id="PF00497">
    <property type="entry name" value="SBP_bac_3"/>
    <property type="match status" value="1"/>
</dbReference>
<dbReference type="SMART" id="SM00062">
    <property type="entry name" value="PBPb"/>
    <property type="match status" value="1"/>
</dbReference>
<name>A0A0R2L170_9LACO</name>
<dbReference type="STRING" id="449659.IV66_GL000994"/>
<protein>
    <submittedName>
        <fullName evidence="3">ABC transporter substrate-binding protein</fullName>
    </submittedName>
</protein>
<gene>
    <name evidence="3" type="ORF">IV66_GL000994</name>
</gene>
<dbReference type="Proteomes" id="UP000051886">
    <property type="component" value="Unassembled WGS sequence"/>
</dbReference>
<evidence type="ECO:0000313" key="4">
    <source>
        <dbReference type="Proteomes" id="UP000051886"/>
    </source>
</evidence>
<reference evidence="3 4" key="1">
    <citation type="journal article" date="2015" name="Genome Announc.">
        <title>Expanding the biotechnology potential of lactobacilli through comparative genomics of 213 strains and associated genera.</title>
        <authorList>
            <person name="Sun Z."/>
            <person name="Harris H.M."/>
            <person name="McCann A."/>
            <person name="Guo C."/>
            <person name="Argimon S."/>
            <person name="Zhang W."/>
            <person name="Yang X."/>
            <person name="Jeffery I.B."/>
            <person name="Cooney J.C."/>
            <person name="Kagawa T.F."/>
            <person name="Liu W."/>
            <person name="Song Y."/>
            <person name="Salvetti E."/>
            <person name="Wrobel A."/>
            <person name="Rasinkangas P."/>
            <person name="Parkhill J."/>
            <person name="Rea M.C."/>
            <person name="O'Sullivan O."/>
            <person name="Ritari J."/>
            <person name="Douillard F.P."/>
            <person name="Paul Ross R."/>
            <person name="Yang R."/>
            <person name="Briner A.E."/>
            <person name="Felis G.E."/>
            <person name="de Vos W.M."/>
            <person name="Barrangou R."/>
            <person name="Klaenhammer T.R."/>
            <person name="Caufield P.W."/>
            <person name="Cui Y."/>
            <person name="Zhang H."/>
            <person name="O'Toole P.W."/>
        </authorList>
    </citation>
    <scope>NUCLEOTIDE SEQUENCE [LARGE SCALE GENOMIC DNA]</scope>
    <source>
        <strain evidence="3 4">NBRC 103219</strain>
    </source>
</reference>
<evidence type="ECO:0000259" key="2">
    <source>
        <dbReference type="SMART" id="SM00062"/>
    </source>
</evidence>
<evidence type="ECO:0000313" key="3">
    <source>
        <dbReference type="EMBL" id="KRN95551.1"/>
    </source>
</evidence>
<dbReference type="EMBL" id="JQCN01000070">
    <property type="protein sequence ID" value="KRN95551.1"/>
    <property type="molecule type" value="Genomic_DNA"/>
</dbReference>
<accession>A0A0R2L170</accession>
<evidence type="ECO:0000256" key="1">
    <source>
        <dbReference type="ARBA" id="ARBA00022729"/>
    </source>
</evidence>
<proteinExistence type="predicted"/>
<dbReference type="PANTHER" id="PTHR35936:SF17">
    <property type="entry name" value="ARGININE-BINDING EXTRACELLULAR PROTEIN ARTP"/>
    <property type="match status" value="1"/>
</dbReference>
<keyword evidence="4" id="KW-1185">Reference proteome</keyword>
<keyword evidence="1" id="KW-0732">Signal</keyword>
<sequence length="268" mass="29066">MLVGLVCLTMIGSLAACGKKGESDDSVKRIQDKGKITMGTSADAPPFEYTTVKNGKKKIAGFDVMLAEKIAEELDVKLKIENVAFPSLVTELQDKKIDMVLSSMVASSDRKKVVSFSKPYHQGSNVLLVRKADAAKYQKISDLDGKSIGAQQGSAKEKVAKKQLPKANLVTEGNLGTLTTELKVGKVDGVILGKEDSKLYTLKYPDIYSTTNIKLKTSGDIDAVSVGLNKDDQALKKKINQVIQKLKKSGELDKMLAQAQKEQINESK</sequence>
<feature type="domain" description="Solute-binding protein family 3/N-terminal" evidence="2">
    <location>
        <begin position="35"/>
        <end position="263"/>
    </location>
</feature>
<dbReference type="AlphaFoldDB" id="A0A0R2L170"/>
<comment type="caution">
    <text evidence="3">The sequence shown here is derived from an EMBL/GenBank/DDBJ whole genome shotgun (WGS) entry which is preliminary data.</text>
</comment>
<dbReference type="PATRIC" id="fig|449659.4.peg.1001"/>